<protein>
    <submittedName>
        <fullName evidence="1">Scavenger mRNA decapping enzyme</fullName>
    </submittedName>
</protein>
<accession>A0ACB8RH07</accession>
<organism evidence="1 2">
    <name type="scientific">Auriscalpium vulgare</name>
    <dbReference type="NCBI Taxonomy" id="40419"/>
    <lineage>
        <taxon>Eukaryota</taxon>
        <taxon>Fungi</taxon>
        <taxon>Dikarya</taxon>
        <taxon>Basidiomycota</taxon>
        <taxon>Agaricomycotina</taxon>
        <taxon>Agaricomycetes</taxon>
        <taxon>Russulales</taxon>
        <taxon>Auriscalpiaceae</taxon>
        <taxon>Auriscalpium</taxon>
    </lineage>
</organism>
<comment type="caution">
    <text evidence="1">The sequence shown here is derived from an EMBL/GenBank/DDBJ whole genome shotgun (WGS) entry which is preliminary data.</text>
</comment>
<keyword evidence="2" id="KW-1185">Reference proteome</keyword>
<gene>
    <name evidence="1" type="ORF">FA95DRAFT_1682314</name>
</gene>
<sequence length="304" mass="34622">MTAAFDLKGFKYERVLNEDPVAHSVVILGTYKPEASEDEARPAIVRIEKTALPSFSEDLISHASLIGDTDIYKWMFGWLKTSEDRPDVKINVVYPATEVHVRKYSKQNICIVHETPAMYEKVVKPYIDAFPASRTQWVDEILSGRAEAEKILFRSPSDVDGFLILPDMKWDLTTIPSLYLVALTLFKDIRSLRDLNRGHVPLLQTIRREARRVVGERWGLHPNQLRLFVHYHPSYYHFHVHIVNANHTGLAGMTVGQSHLLDDIISMLELDPETGPSIFQRLTLTYGLGEQHGLFELMNAAESG</sequence>
<proteinExistence type="predicted"/>
<dbReference type="EMBL" id="MU276047">
    <property type="protein sequence ID" value="KAI0042788.1"/>
    <property type="molecule type" value="Genomic_DNA"/>
</dbReference>
<name>A0ACB8RH07_9AGAM</name>
<evidence type="ECO:0000313" key="1">
    <source>
        <dbReference type="EMBL" id="KAI0042788.1"/>
    </source>
</evidence>
<dbReference type="Proteomes" id="UP000814033">
    <property type="component" value="Unassembled WGS sequence"/>
</dbReference>
<reference evidence="1" key="1">
    <citation type="submission" date="2021-02" db="EMBL/GenBank/DDBJ databases">
        <authorList>
            <consortium name="DOE Joint Genome Institute"/>
            <person name="Ahrendt S."/>
            <person name="Looney B.P."/>
            <person name="Miyauchi S."/>
            <person name="Morin E."/>
            <person name="Drula E."/>
            <person name="Courty P.E."/>
            <person name="Chicoki N."/>
            <person name="Fauchery L."/>
            <person name="Kohler A."/>
            <person name="Kuo A."/>
            <person name="Labutti K."/>
            <person name="Pangilinan J."/>
            <person name="Lipzen A."/>
            <person name="Riley R."/>
            <person name="Andreopoulos W."/>
            <person name="He G."/>
            <person name="Johnson J."/>
            <person name="Barry K.W."/>
            <person name="Grigoriev I.V."/>
            <person name="Nagy L."/>
            <person name="Hibbett D."/>
            <person name="Henrissat B."/>
            <person name="Matheny P.B."/>
            <person name="Labbe J."/>
            <person name="Martin F."/>
        </authorList>
    </citation>
    <scope>NUCLEOTIDE SEQUENCE</scope>
    <source>
        <strain evidence="1">FP105234-sp</strain>
    </source>
</reference>
<reference evidence="1" key="2">
    <citation type="journal article" date="2022" name="New Phytol.">
        <title>Evolutionary transition to the ectomycorrhizal habit in the genomes of a hyperdiverse lineage of mushroom-forming fungi.</title>
        <authorList>
            <person name="Looney B."/>
            <person name="Miyauchi S."/>
            <person name="Morin E."/>
            <person name="Drula E."/>
            <person name="Courty P.E."/>
            <person name="Kohler A."/>
            <person name="Kuo A."/>
            <person name="LaButti K."/>
            <person name="Pangilinan J."/>
            <person name="Lipzen A."/>
            <person name="Riley R."/>
            <person name="Andreopoulos W."/>
            <person name="He G."/>
            <person name="Johnson J."/>
            <person name="Nolan M."/>
            <person name="Tritt A."/>
            <person name="Barry K.W."/>
            <person name="Grigoriev I.V."/>
            <person name="Nagy L.G."/>
            <person name="Hibbett D."/>
            <person name="Henrissat B."/>
            <person name="Matheny P.B."/>
            <person name="Labbe J."/>
            <person name="Martin F.M."/>
        </authorList>
    </citation>
    <scope>NUCLEOTIDE SEQUENCE</scope>
    <source>
        <strain evidence="1">FP105234-sp</strain>
    </source>
</reference>
<evidence type="ECO:0000313" key="2">
    <source>
        <dbReference type="Proteomes" id="UP000814033"/>
    </source>
</evidence>